<dbReference type="Proteomes" id="UP001438707">
    <property type="component" value="Unassembled WGS sequence"/>
</dbReference>
<evidence type="ECO:0000313" key="2">
    <source>
        <dbReference type="EMBL" id="KAK9816117.1"/>
    </source>
</evidence>
<proteinExistence type="predicted"/>
<dbReference type="InterPro" id="IPR012677">
    <property type="entry name" value="Nucleotide-bd_a/b_plait_sf"/>
</dbReference>
<accession>A0AAW1Q762</accession>
<dbReference type="AlphaFoldDB" id="A0AAW1Q762"/>
<organism evidence="2 3">
    <name type="scientific">Apatococcus lobatus</name>
    <dbReference type="NCBI Taxonomy" id="904363"/>
    <lineage>
        <taxon>Eukaryota</taxon>
        <taxon>Viridiplantae</taxon>
        <taxon>Chlorophyta</taxon>
        <taxon>core chlorophytes</taxon>
        <taxon>Trebouxiophyceae</taxon>
        <taxon>Chlorellales</taxon>
        <taxon>Chlorellaceae</taxon>
        <taxon>Apatococcus</taxon>
    </lineage>
</organism>
<dbReference type="EMBL" id="JALJOS010000091">
    <property type="protein sequence ID" value="KAK9816117.1"/>
    <property type="molecule type" value="Genomic_DNA"/>
</dbReference>
<feature type="compositionally biased region" description="Low complexity" evidence="1">
    <location>
        <begin position="81"/>
        <end position="96"/>
    </location>
</feature>
<protein>
    <submittedName>
        <fullName evidence="2">Uncharacterized protein</fullName>
    </submittedName>
</protein>
<reference evidence="2 3" key="1">
    <citation type="journal article" date="2024" name="Nat. Commun.">
        <title>Phylogenomics reveals the evolutionary origins of lichenization in chlorophyte algae.</title>
        <authorList>
            <person name="Puginier C."/>
            <person name="Libourel C."/>
            <person name="Otte J."/>
            <person name="Skaloud P."/>
            <person name="Haon M."/>
            <person name="Grisel S."/>
            <person name="Petersen M."/>
            <person name="Berrin J.G."/>
            <person name="Delaux P.M."/>
            <person name="Dal Grande F."/>
            <person name="Keller J."/>
        </authorList>
    </citation>
    <scope>NUCLEOTIDE SEQUENCE [LARGE SCALE GENOMIC DNA]</scope>
    <source>
        <strain evidence="2 3">SAG 2145</strain>
    </source>
</reference>
<dbReference type="Gene3D" id="3.30.70.330">
    <property type="match status" value="1"/>
</dbReference>
<comment type="caution">
    <text evidence="2">The sequence shown here is derived from an EMBL/GenBank/DDBJ whole genome shotgun (WGS) entry which is preliminary data.</text>
</comment>
<gene>
    <name evidence="2" type="ORF">WJX74_004997</name>
</gene>
<name>A0AAW1Q762_9CHLO</name>
<keyword evidence="3" id="KW-1185">Reference proteome</keyword>
<feature type="region of interest" description="Disordered" evidence="1">
    <location>
        <begin position="75"/>
        <end position="100"/>
    </location>
</feature>
<evidence type="ECO:0000313" key="3">
    <source>
        <dbReference type="Proteomes" id="UP001438707"/>
    </source>
</evidence>
<evidence type="ECO:0000256" key="1">
    <source>
        <dbReference type="SAM" id="MobiDB-lite"/>
    </source>
</evidence>
<sequence>MPAMASRDRIRVLPLIRKVTLFNEAVCRSFLQRVCKLLPGVAGDIDWSGGDPTSPHDTAACVVWLFLGQVTPPPPPVTAGPLDRTPPSLTSPLSRPQVGAPCKRARLHESGVPSDVVDRVAAAMAGSDHLTLFHTKRPSAGLAAEPLLLLTGLPADMRPRELRLMVCSLPSFRAAALALHDGVPMGFVWFDSQVAAKCALVALKHLILDAACPCSMRVTFHETAARLPVPPLRHLTSPWNRPGMDSDTASH</sequence>